<dbReference type="EMBL" id="GECZ01011589">
    <property type="protein sequence ID" value="JAS58180.1"/>
    <property type="molecule type" value="Transcribed_RNA"/>
</dbReference>
<evidence type="ECO:0000313" key="2">
    <source>
        <dbReference type="EMBL" id="JAS58180.1"/>
    </source>
</evidence>
<name>A0A1B6G6X2_9HEMI</name>
<dbReference type="PANTHER" id="PTHR47163:SF2">
    <property type="entry name" value="SI:DKEY-17M8.2"/>
    <property type="match status" value="1"/>
</dbReference>
<dbReference type="Pfam" id="PF12762">
    <property type="entry name" value="DDE_Tnp_IS1595"/>
    <property type="match status" value="1"/>
</dbReference>
<proteinExistence type="predicted"/>
<dbReference type="PANTHER" id="PTHR47163">
    <property type="entry name" value="DDE_TNP_IS1595 DOMAIN-CONTAINING PROTEIN"/>
    <property type="match status" value="1"/>
</dbReference>
<feature type="domain" description="ISXO2-like transposase" evidence="1">
    <location>
        <begin position="143"/>
        <end position="277"/>
    </location>
</feature>
<evidence type="ECO:0000259" key="1">
    <source>
        <dbReference type="SMART" id="SM01126"/>
    </source>
</evidence>
<sequence>MAINMRTLCEISLQSDEICFKWLQDVGLAPGNPSCDICKNEMKTRIRGANMVVFRCQKRGKNAHNLTKNALANTFFEGSKFGIRNIVTIMYYFSMNQTNYDFLIVECSDEKYNVSSKTVCDWLSFCREVCFIWLDDKFDREEKLGGPGVVVEIDECKIGKRKYNHGRLVEGTWVLGLIETVPEGKRGGHRYRFEICPDNKRDAETLIPLVLKYVKPETTIVTDLWKFYFNLTGHEFVHFTVNHSKNCIDPLTGTNAQTIENSWQAVKGSLRSGISADCRVDNFSEFLYR</sequence>
<gene>
    <name evidence="2" type="ORF">g.47353</name>
</gene>
<feature type="non-terminal residue" evidence="2">
    <location>
        <position position="289"/>
    </location>
</feature>
<accession>A0A1B6G6X2</accession>
<organism evidence="2">
    <name type="scientific">Cuerna arida</name>
    <dbReference type="NCBI Taxonomy" id="1464854"/>
    <lineage>
        <taxon>Eukaryota</taxon>
        <taxon>Metazoa</taxon>
        <taxon>Ecdysozoa</taxon>
        <taxon>Arthropoda</taxon>
        <taxon>Hexapoda</taxon>
        <taxon>Insecta</taxon>
        <taxon>Pterygota</taxon>
        <taxon>Neoptera</taxon>
        <taxon>Paraneoptera</taxon>
        <taxon>Hemiptera</taxon>
        <taxon>Auchenorrhyncha</taxon>
        <taxon>Membracoidea</taxon>
        <taxon>Cicadellidae</taxon>
        <taxon>Cicadellinae</taxon>
        <taxon>Proconiini</taxon>
        <taxon>Cuerna</taxon>
    </lineage>
</organism>
<dbReference type="SMART" id="SM01126">
    <property type="entry name" value="DDE_Tnp_IS1595"/>
    <property type="match status" value="1"/>
</dbReference>
<reference evidence="2" key="1">
    <citation type="submission" date="2015-11" db="EMBL/GenBank/DDBJ databases">
        <title>De novo transcriptome assembly of four potential Pierce s Disease insect vectors from Arizona vineyards.</title>
        <authorList>
            <person name="Tassone E.E."/>
        </authorList>
    </citation>
    <scope>NUCLEOTIDE SEQUENCE</scope>
</reference>
<dbReference type="InterPro" id="IPR024445">
    <property type="entry name" value="Tnp_ISXO2-like"/>
</dbReference>
<dbReference type="AlphaFoldDB" id="A0A1B6G6X2"/>
<protein>
    <recommendedName>
        <fullName evidence="1">ISXO2-like transposase domain-containing protein</fullName>
    </recommendedName>
</protein>
<dbReference type="InterPro" id="IPR053164">
    <property type="entry name" value="IS1016-like_transposase"/>
</dbReference>